<dbReference type="InterPro" id="IPR031107">
    <property type="entry name" value="Small_HSP"/>
</dbReference>
<accession>A0A0L1JJI2</accession>
<dbReference type="Gene3D" id="2.60.40.790">
    <property type="match status" value="1"/>
</dbReference>
<organism evidence="4 5">
    <name type="scientific">Pseudaestuariivita atlantica</name>
    <dbReference type="NCBI Taxonomy" id="1317121"/>
    <lineage>
        <taxon>Bacteria</taxon>
        <taxon>Pseudomonadati</taxon>
        <taxon>Pseudomonadota</taxon>
        <taxon>Alphaproteobacteria</taxon>
        <taxon>Rhodobacterales</taxon>
        <taxon>Paracoccaceae</taxon>
        <taxon>Pseudaestuariivita</taxon>
    </lineage>
</organism>
<comment type="similarity">
    <text evidence="1 2">Belongs to the small heat shock protein (HSP20) family.</text>
</comment>
<dbReference type="CDD" id="cd06464">
    <property type="entry name" value="ACD_sHsps-like"/>
    <property type="match status" value="1"/>
</dbReference>
<dbReference type="EMBL" id="AQQZ01000025">
    <property type="protein sequence ID" value="KNG91867.1"/>
    <property type="molecule type" value="Genomic_DNA"/>
</dbReference>
<dbReference type="PROSITE" id="PS01031">
    <property type="entry name" value="SHSP"/>
    <property type="match status" value="1"/>
</dbReference>
<dbReference type="InterPro" id="IPR008978">
    <property type="entry name" value="HSP20-like_chaperone"/>
</dbReference>
<comment type="caution">
    <text evidence="4">The sequence shown here is derived from an EMBL/GenBank/DDBJ whole genome shotgun (WGS) entry which is preliminary data.</text>
</comment>
<dbReference type="PANTHER" id="PTHR11527">
    <property type="entry name" value="HEAT-SHOCK PROTEIN 20 FAMILY MEMBER"/>
    <property type="match status" value="1"/>
</dbReference>
<dbReference type="InterPro" id="IPR002068">
    <property type="entry name" value="A-crystallin/Hsp20_dom"/>
</dbReference>
<dbReference type="Proteomes" id="UP000036938">
    <property type="component" value="Unassembled WGS sequence"/>
</dbReference>
<evidence type="ECO:0000256" key="2">
    <source>
        <dbReference type="RuleBase" id="RU003616"/>
    </source>
</evidence>
<name>A0A0L1JJI2_9RHOB</name>
<evidence type="ECO:0000313" key="5">
    <source>
        <dbReference type="Proteomes" id="UP000036938"/>
    </source>
</evidence>
<keyword evidence="5" id="KW-1185">Reference proteome</keyword>
<evidence type="ECO:0000259" key="3">
    <source>
        <dbReference type="PROSITE" id="PS01031"/>
    </source>
</evidence>
<gene>
    <name evidence="4" type="ORF">ATO11_20325</name>
</gene>
<dbReference type="STRING" id="1317121.ATO11_20325"/>
<evidence type="ECO:0000313" key="4">
    <source>
        <dbReference type="EMBL" id="KNG91867.1"/>
    </source>
</evidence>
<proteinExistence type="inferred from homology"/>
<protein>
    <recommendedName>
        <fullName evidence="3">SHSP domain-containing protein</fullName>
    </recommendedName>
</protein>
<reference evidence="4 5" key="1">
    <citation type="journal article" date="2015" name="Int. J. Syst. Evol. Microbiol.">
        <title>Aestuariivita atlantica sp. nov., isolated from deep sea sediment of the Atlantic Ocean.</title>
        <authorList>
            <person name="Li G."/>
            <person name="Lai Q."/>
            <person name="Du Y."/>
            <person name="Liu X."/>
            <person name="Sun F."/>
            <person name="Shao Z."/>
        </authorList>
    </citation>
    <scope>NUCLEOTIDE SEQUENCE [LARGE SCALE GENOMIC DNA]</scope>
    <source>
        <strain evidence="4 5">22II-S11-z3</strain>
    </source>
</reference>
<dbReference type="SUPFAM" id="SSF49764">
    <property type="entry name" value="HSP20-like chaperones"/>
    <property type="match status" value="1"/>
</dbReference>
<dbReference type="AlphaFoldDB" id="A0A0L1JJI2"/>
<sequence length="133" mass="14387">MLDLTRQGAATKGDERGFFTDFATMPALDVAETETALEVSAEVPGVSEDDLDVTVQGDVLIIKGEKSSDSEDKQKDFHVVERRYGSFRRQVPLGFVPEQGAVSASFDNGVLKLVIDKPANVQGDVQKVEIGKS</sequence>
<dbReference type="Pfam" id="PF00011">
    <property type="entry name" value="HSP20"/>
    <property type="match status" value="1"/>
</dbReference>
<evidence type="ECO:0000256" key="1">
    <source>
        <dbReference type="PROSITE-ProRule" id="PRU00285"/>
    </source>
</evidence>
<feature type="domain" description="SHSP" evidence="3">
    <location>
        <begin position="19"/>
        <end position="133"/>
    </location>
</feature>